<dbReference type="InterPro" id="IPR050245">
    <property type="entry name" value="PrsA_foldase"/>
</dbReference>
<dbReference type="InParanoid" id="H1XPE0"/>
<dbReference type="Gene3D" id="3.10.50.40">
    <property type="match status" value="1"/>
</dbReference>
<sequence length="476" mass="56605" precursor="true">MVWVKNGLVLFLISLIVVTACKKEEEPPQVRHQWIAMVDSFDLWASRVDHAFEYSKDFKKAKAITPELLKSYIKHYFLDELYLLAEAKTLKLDEDPEFLKIMKKIKIKEMTKPNGPLFKAIVPEKFEVDNKKLELLYQRLPYRLTLQQILVTSKSLADSIYDALMKGADWNKLVLKYSNDLYTAKKEGVLSDYLVPGMAAPEYEEAAFSLWQKGQISRPVKTDFGYHIIRLMYREKLDVSSFNFEQERLKKIAQLSAKNQFIRDYIRSLFDKFHLTANKELYPALLNAFERKGVFGTINPQKIKENDMEAIFIKHDRDSMSLGGFVEAYNELNRYERYRLERPEDIDIMVRKIISPELMYYDGVERGLDKDPLYQDFIRYNYRHELEKIAQKRLIDEAIPISDQEVKEYFDRHRNLWKNSKFKDVKPYVRNRLLVEKRKRYRGELLNALREKHPVKFNEEIIQELVEKYNKKKQAA</sequence>
<keyword evidence="1 4" id="KW-0413">Isomerase</keyword>
<dbReference type="AlphaFoldDB" id="H1XPE0"/>
<dbReference type="PANTHER" id="PTHR47245:SF2">
    <property type="entry name" value="PEPTIDYL-PROLYL CIS-TRANS ISOMERASE HP_0175-RELATED"/>
    <property type="match status" value="1"/>
</dbReference>
<dbReference type="PROSITE" id="PS50198">
    <property type="entry name" value="PPIC_PPIASE_2"/>
    <property type="match status" value="1"/>
</dbReference>
<evidence type="ECO:0000313" key="5">
    <source>
        <dbReference type="Proteomes" id="UP000004671"/>
    </source>
</evidence>
<dbReference type="STRING" id="880073.Cabys_2668"/>
<evidence type="ECO:0000259" key="2">
    <source>
        <dbReference type="PROSITE" id="PS50198"/>
    </source>
</evidence>
<reference evidence="3 6" key="2">
    <citation type="submission" date="2016-11" db="EMBL/GenBank/DDBJ databases">
        <title>Genomic analysis of Caldithrix abyssi and proposal of a novel bacterial phylum Caldithrichaeota.</title>
        <authorList>
            <person name="Kublanov I."/>
            <person name="Sigalova O."/>
            <person name="Gavrilov S."/>
            <person name="Lebedinsky A."/>
            <person name="Ivanova N."/>
            <person name="Daum C."/>
            <person name="Reddy T."/>
            <person name="Klenk H.P."/>
            <person name="Goker M."/>
            <person name="Reva O."/>
            <person name="Miroshnichenko M."/>
            <person name="Kyprides N."/>
            <person name="Woyke T."/>
            <person name="Gelfand M."/>
        </authorList>
    </citation>
    <scope>NUCLEOTIDE SEQUENCE [LARGE SCALE GENOMIC DNA]</scope>
    <source>
        <strain evidence="3 6">LF13</strain>
    </source>
</reference>
<dbReference type="RefSeq" id="WP_006930885.1">
    <property type="nucleotide sequence ID" value="NZ_CM001402.1"/>
</dbReference>
<proteinExistence type="predicted"/>
<dbReference type="EMBL" id="CM001402">
    <property type="protein sequence ID" value="EHO43311.1"/>
    <property type="molecule type" value="Genomic_DNA"/>
</dbReference>
<dbReference type="KEGG" id="caby:Cabys_2668"/>
<dbReference type="InterPro" id="IPR000297">
    <property type="entry name" value="PPIase_PpiC"/>
</dbReference>
<dbReference type="PROSITE" id="PS51257">
    <property type="entry name" value="PROKAR_LIPOPROTEIN"/>
    <property type="match status" value="1"/>
</dbReference>
<evidence type="ECO:0000313" key="4">
    <source>
        <dbReference type="EMBL" id="EHO43311.1"/>
    </source>
</evidence>
<dbReference type="HOGENOM" id="CLU_573280_0_0_0"/>
<dbReference type="PaxDb" id="880073-Calab_3714"/>
<keyword evidence="5" id="KW-1185">Reference proteome</keyword>
<dbReference type="OrthoDB" id="14196at2"/>
<evidence type="ECO:0000256" key="1">
    <source>
        <dbReference type="PROSITE-ProRule" id="PRU00278"/>
    </source>
</evidence>
<dbReference type="Proteomes" id="UP000004671">
    <property type="component" value="Chromosome"/>
</dbReference>
<reference evidence="4 5" key="1">
    <citation type="submission" date="2011-09" db="EMBL/GenBank/DDBJ databases">
        <title>The permanent draft genome of Caldithrix abyssi DSM 13497.</title>
        <authorList>
            <consortium name="US DOE Joint Genome Institute (JGI-PGF)"/>
            <person name="Lucas S."/>
            <person name="Han J."/>
            <person name="Lapidus A."/>
            <person name="Bruce D."/>
            <person name="Goodwin L."/>
            <person name="Pitluck S."/>
            <person name="Peters L."/>
            <person name="Kyrpides N."/>
            <person name="Mavromatis K."/>
            <person name="Ivanova N."/>
            <person name="Mikhailova N."/>
            <person name="Chertkov O."/>
            <person name="Detter J.C."/>
            <person name="Tapia R."/>
            <person name="Han C."/>
            <person name="Land M."/>
            <person name="Hauser L."/>
            <person name="Markowitz V."/>
            <person name="Cheng J.-F."/>
            <person name="Hugenholtz P."/>
            <person name="Woyke T."/>
            <person name="Wu D."/>
            <person name="Spring S."/>
            <person name="Brambilla E."/>
            <person name="Klenk H.-P."/>
            <person name="Eisen J.A."/>
        </authorList>
    </citation>
    <scope>NUCLEOTIDE SEQUENCE [LARGE SCALE GENOMIC DNA]</scope>
    <source>
        <strain evidence="4 5">DSM 13497</strain>
    </source>
</reference>
<dbReference type="PANTHER" id="PTHR47245">
    <property type="entry name" value="PEPTIDYLPROLYL ISOMERASE"/>
    <property type="match status" value="1"/>
</dbReference>
<dbReference type="InterPro" id="IPR046357">
    <property type="entry name" value="PPIase_dom_sf"/>
</dbReference>
<feature type="domain" description="PpiC" evidence="2">
    <location>
        <begin position="141"/>
        <end position="233"/>
    </location>
</feature>
<protein>
    <submittedName>
        <fullName evidence="3">PPIC-type PPIASE domain-containing protein</fullName>
    </submittedName>
    <submittedName>
        <fullName evidence="4">PpiC-type peptidyl-prolyl cis-trans isomerase</fullName>
    </submittedName>
</protein>
<accession>H1XPE0</accession>
<gene>
    <name evidence="3" type="ORF">Cabys_2668</name>
    <name evidence="4" type="ORF">Calab_3714</name>
</gene>
<dbReference type="Pfam" id="PF00639">
    <property type="entry name" value="Rotamase"/>
    <property type="match status" value="1"/>
</dbReference>
<evidence type="ECO:0000313" key="6">
    <source>
        <dbReference type="Proteomes" id="UP000183868"/>
    </source>
</evidence>
<dbReference type="eggNOG" id="COG0760">
    <property type="taxonomic scope" value="Bacteria"/>
</dbReference>
<dbReference type="EMBL" id="CP018099">
    <property type="protein sequence ID" value="APF19416.1"/>
    <property type="molecule type" value="Genomic_DNA"/>
</dbReference>
<name>H1XPE0_CALAY</name>
<organism evidence="4 5">
    <name type="scientific">Caldithrix abyssi DSM 13497</name>
    <dbReference type="NCBI Taxonomy" id="880073"/>
    <lineage>
        <taxon>Bacteria</taxon>
        <taxon>Pseudomonadati</taxon>
        <taxon>Calditrichota</taxon>
        <taxon>Calditrichia</taxon>
        <taxon>Calditrichales</taxon>
        <taxon>Calditrichaceae</taxon>
        <taxon>Caldithrix</taxon>
    </lineage>
</organism>
<evidence type="ECO:0000313" key="3">
    <source>
        <dbReference type="EMBL" id="APF19416.1"/>
    </source>
</evidence>
<keyword evidence="1" id="KW-0697">Rotamase</keyword>
<dbReference type="Gene3D" id="1.10.4030.10">
    <property type="entry name" value="Porin chaperone SurA, peptide-binding domain"/>
    <property type="match status" value="1"/>
</dbReference>
<dbReference type="GO" id="GO:0003755">
    <property type="term" value="F:peptidyl-prolyl cis-trans isomerase activity"/>
    <property type="evidence" value="ECO:0007669"/>
    <property type="project" value="UniProtKB-KW"/>
</dbReference>
<dbReference type="SUPFAM" id="SSF54534">
    <property type="entry name" value="FKBP-like"/>
    <property type="match status" value="1"/>
</dbReference>
<dbReference type="Proteomes" id="UP000183868">
    <property type="component" value="Chromosome"/>
</dbReference>